<dbReference type="Proteomes" id="UP000238701">
    <property type="component" value="Unassembled WGS sequence"/>
</dbReference>
<evidence type="ECO:0000313" key="2">
    <source>
        <dbReference type="EMBL" id="SPF33654.1"/>
    </source>
</evidence>
<gene>
    <name evidence="2" type="ORF">SBA1_120028</name>
</gene>
<dbReference type="OrthoDB" id="119098at2"/>
<feature type="region of interest" description="Disordered" evidence="1">
    <location>
        <begin position="168"/>
        <end position="190"/>
    </location>
</feature>
<organism evidence="2 3">
    <name type="scientific">Candidatus Sulfotelmatobacter kueseliae</name>
    <dbReference type="NCBI Taxonomy" id="2042962"/>
    <lineage>
        <taxon>Bacteria</taxon>
        <taxon>Pseudomonadati</taxon>
        <taxon>Acidobacteriota</taxon>
        <taxon>Terriglobia</taxon>
        <taxon>Terriglobales</taxon>
        <taxon>Candidatus Korobacteraceae</taxon>
        <taxon>Candidatus Sulfotelmatobacter</taxon>
    </lineage>
</organism>
<dbReference type="Gene3D" id="3.30.1380.10">
    <property type="match status" value="1"/>
</dbReference>
<dbReference type="InterPro" id="IPR009045">
    <property type="entry name" value="Zn_M74/Hedgehog-like"/>
</dbReference>
<sequence>MGNFYTDVIQRDSRFQSATRVAELDLLEPTTRRLVEQIVDSAQKMGIPLIVYETYRSQARQQELFDQGATKLRKVGVHHYGLACDIVRSIGGEPSWKGDFAFLGELAHASGLIWGGDWGNPGIKHSFVDAVHVQRSTVAREPALFAGTWYPDDTYNPYADDPHLLFAAATPSKPTGSKSAAAVPRPKKRS</sequence>
<accession>A0A2U3K1V5</accession>
<name>A0A2U3K1V5_9BACT</name>
<reference evidence="3" key="1">
    <citation type="submission" date="2018-02" db="EMBL/GenBank/DDBJ databases">
        <authorList>
            <person name="Hausmann B."/>
        </authorList>
    </citation>
    <scope>NUCLEOTIDE SEQUENCE [LARGE SCALE GENOMIC DNA]</scope>
    <source>
        <strain evidence="3">Peat soil MAG SbA1</strain>
    </source>
</reference>
<evidence type="ECO:0000313" key="3">
    <source>
        <dbReference type="Proteomes" id="UP000238701"/>
    </source>
</evidence>
<evidence type="ECO:0008006" key="4">
    <source>
        <dbReference type="Google" id="ProtNLM"/>
    </source>
</evidence>
<evidence type="ECO:0000256" key="1">
    <source>
        <dbReference type="SAM" id="MobiDB-lite"/>
    </source>
</evidence>
<dbReference type="CDD" id="cd14845">
    <property type="entry name" value="L-Ala-D-Glu_peptidase_like"/>
    <property type="match status" value="1"/>
</dbReference>
<dbReference type="SUPFAM" id="SSF55166">
    <property type="entry name" value="Hedgehog/DD-peptidase"/>
    <property type="match status" value="1"/>
</dbReference>
<proteinExistence type="predicted"/>
<protein>
    <recommendedName>
        <fullName evidence="4">Peptidase M15C domain-containing protein</fullName>
    </recommendedName>
</protein>
<dbReference type="EMBL" id="OMOD01000024">
    <property type="protein sequence ID" value="SPF33654.1"/>
    <property type="molecule type" value="Genomic_DNA"/>
</dbReference>
<dbReference type="AlphaFoldDB" id="A0A2U3K1V5"/>